<dbReference type="PANTHER" id="PTHR32309:SF13">
    <property type="entry name" value="FERRIC ENTEROBACTIN TRANSPORT PROTEIN FEPE"/>
    <property type="match status" value="1"/>
</dbReference>
<sequence length="760" mass="81304">MTASPSREPAAESEFDLVHALDVLGGARWTIAALTAAGLGVGALYAFLAPPTYQADLMIQTDDGGDSAAKNLLGDAASFFNVNAPASAEAQILSSRLVVTRAVDDLRSYIVAKPKRFPLIGDFVSRLNDGVVQPGLLGIGGYAWGQERANVTRFDVPRRAQGDTFSLTRIDARRYRLSGRDLPDDAIGHIGRAETFATRYGPLSIEVAGFDALPGTRFRLIRNGRADTIDALRTALDVQEKVKQSGVLVATLRGDDPAALGATLNALAQRYVEQNVERRSAEAAHSLAFLRDQLPTVKRQLEEAEQRYATLRSSGHSIDLAEEGKLALQQGADLQTRVLELQQKRDELSRRFLPSHPDMAALDAQLATLRHRQAALDTDLARLPQRQRDEVRAQLDVKVGTDLYTALLNNIQQLELVKAGKTGNVRVVDTAVAPDDPVRPNRPVAIGVGALVGLALGMLIAFARDFLYGGLRSVDEIERHAGLPVLAVVPSAAGQRAMMRAIERQDAGPHLLALAEPYEPAIESLRSLQTALHFSLAQDARPVVLITGPAPGAGKSFVAANFAAVQAADGKRVLLIDGDLRKGRLHQYFGVARDNGLADALAAHAAHDGIVHRAVEPNLDFIATGALPHAPAALLQRASVGALIGQWRAQYDMVVIDAPPVLAAADASWLGKHASAILLVARAGQTKAGELAEAAKRVAGHGGVAPRVVLNGIDARGGRCAYGTKYGGYRYTEYRYANEPEDASARGWRAALRRLTGRAA</sequence>
<dbReference type="GO" id="GO:0005886">
    <property type="term" value="C:plasma membrane"/>
    <property type="evidence" value="ECO:0007669"/>
    <property type="project" value="UniProtKB-SubCell"/>
</dbReference>
<dbReference type="InterPro" id="IPR005702">
    <property type="entry name" value="Wzc-like_C"/>
</dbReference>
<dbReference type="GO" id="GO:0004715">
    <property type="term" value="F:non-membrane spanning protein tyrosine kinase activity"/>
    <property type="evidence" value="ECO:0007669"/>
    <property type="project" value="UniProtKB-EC"/>
</dbReference>
<dbReference type="InterPro" id="IPR005700">
    <property type="entry name" value="EPS_ExoP-like"/>
</dbReference>
<dbReference type="InterPro" id="IPR032807">
    <property type="entry name" value="GNVR"/>
</dbReference>
<dbReference type="InterPro" id="IPR003856">
    <property type="entry name" value="LPS_length_determ_N"/>
</dbReference>
<evidence type="ECO:0000256" key="9">
    <source>
        <dbReference type="ARBA" id="ARBA00022741"/>
    </source>
</evidence>
<dbReference type="FunFam" id="3.40.50.300:FF:000527">
    <property type="entry name" value="Tyrosine-protein kinase etk"/>
    <property type="match status" value="1"/>
</dbReference>
<feature type="domain" description="Tyrosine-protein kinase G-rich" evidence="24">
    <location>
        <begin position="386"/>
        <end position="465"/>
    </location>
</feature>
<dbReference type="EMBL" id="LNJP01000003">
    <property type="protein sequence ID" value="KWZ31570.1"/>
    <property type="molecule type" value="Genomic_DNA"/>
</dbReference>
<keyword evidence="20" id="KW-0175">Coiled coil</keyword>
<dbReference type="Pfam" id="PF02706">
    <property type="entry name" value="Wzz"/>
    <property type="match status" value="1"/>
</dbReference>
<evidence type="ECO:0000256" key="17">
    <source>
        <dbReference type="ARBA" id="ARBA00054296"/>
    </source>
</evidence>
<feature type="transmembrane region" description="Helical" evidence="21">
    <location>
        <begin position="444"/>
        <end position="463"/>
    </location>
</feature>
<evidence type="ECO:0000256" key="3">
    <source>
        <dbReference type="ARBA" id="ARBA00008883"/>
    </source>
</evidence>
<proteinExistence type="inferred from homology"/>
<dbReference type="Gene3D" id="3.40.50.300">
    <property type="entry name" value="P-loop containing nucleotide triphosphate hydrolases"/>
    <property type="match status" value="1"/>
</dbReference>
<evidence type="ECO:0000256" key="6">
    <source>
        <dbReference type="ARBA" id="ARBA00022519"/>
    </source>
</evidence>
<dbReference type="Pfam" id="PF23607">
    <property type="entry name" value="WZC_N"/>
    <property type="match status" value="1"/>
</dbReference>
<keyword evidence="12 21" id="KW-1133">Transmembrane helix</keyword>
<keyword evidence="6" id="KW-0997">Cell inner membrane</keyword>
<reference evidence="25 26" key="1">
    <citation type="submission" date="2015-11" db="EMBL/GenBank/DDBJ databases">
        <authorList>
            <person name="Sahl J."/>
            <person name="Wagner D."/>
            <person name="Keim P."/>
        </authorList>
    </citation>
    <scope>NUCLEOTIDE SEQUENCE [LARGE SCALE GENOMIC DNA]</scope>
    <source>
        <strain evidence="25 26">AZ-4-2-10-S1-D7</strain>
    </source>
</reference>
<dbReference type="NCBIfam" id="TIGR01005">
    <property type="entry name" value="eps_transp_fam"/>
    <property type="match status" value="1"/>
</dbReference>
<feature type="domain" description="AAA" evidence="23">
    <location>
        <begin position="552"/>
        <end position="666"/>
    </location>
</feature>
<evidence type="ECO:0000256" key="14">
    <source>
        <dbReference type="ARBA" id="ARBA00023137"/>
    </source>
</evidence>
<comment type="catalytic activity">
    <reaction evidence="16">
        <text>L-tyrosyl-[protein] + ATP = O-phospho-L-tyrosyl-[protein] + ADP + H(+)</text>
        <dbReference type="Rhea" id="RHEA:10596"/>
        <dbReference type="Rhea" id="RHEA-COMP:10136"/>
        <dbReference type="Rhea" id="RHEA-COMP:20101"/>
        <dbReference type="ChEBI" id="CHEBI:15378"/>
        <dbReference type="ChEBI" id="CHEBI:30616"/>
        <dbReference type="ChEBI" id="CHEBI:46858"/>
        <dbReference type="ChEBI" id="CHEBI:61978"/>
        <dbReference type="ChEBI" id="CHEBI:456216"/>
        <dbReference type="EC" id="2.7.10.2"/>
    </reaction>
</comment>
<dbReference type="InterPro" id="IPR025669">
    <property type="entry name" value="AAA_dom"/>
</dbReference>
<dbReference type="PANTHER" id="PTHR32309">
    <property type="entry name" value="TYROSINE-PROTEIN KINASE"/>
    <property type="match status" value="1"/>
</dbReference>
<dbReference type="NCBIfam" id="TIGR01007">
    <property type="entry name" value="eps_fam"/>
    <property type="match status" value="1"/>
</dbReference>
<gene>
    <name evidence="25" type="ORF">WS64_25205</name>
</gene>
<keyword evidence="8 21" id="KW-0812">Transmembrane</keyword>
<evidence type="ECO:0000259" key="22">
    <source>
        <dbReference type="Pfam" id="PF02706"/>
    </source>
</evidence>
<evidence type="ECO:0000256" key="11">
    <source>
        <dbReference type="ARBA" id="ARBA00022840"/>
    </source>
</evidence>
<evidence type="ECO:0000256" key="13">
    <source>
        <dbReference type="ARBA" id="ARBA00023136"/>
    </source>
</evidence>
<feature type="coiled-coil region" evidence="20">
    <location>
        <begin position="287"/>
        <end position="351"/>
    </location>
</feature>
<dbReference type="SUPFAM" id="SSF52540">
    <property type="entry name" value="P-loop containing nucleoside triphosphate hydrolases"/>
    <property type="match status" value="1"/>
</dbReference>
<keyword evidence="11" id="KW-0067">ATP-binding</keyword>
<protein>
    <recommendedName>
        <fullName evidence="18">Putative tyrosine-protein kinase EpsB</fullName>
        <ecNumber evidence="4">2.7.10.2</ecNumber>
    </recommendedName>
    <alternativeName>
        <fullName evidence="19">EPS I polysaccharide export protein EpsB</fullName>
    </alternativeName>
</protein>
<comment type="subcellular location">
    <subcellularLocation>
        <location evidence="1">Cell inner membrane</location>
        <topology evidence="1">Multi-pass membrane protein</topology>
    </subcellularLocation>
</comment>
<keyword evidence="5" id="KW-1003">Cell membrane</keyword>
<dbReference type="RefSeq" id="WP_059645266.1">
    <property type="nucleotide sequence ID" value="NZ_LNJP01000003.1"/>
</dbReference>
<comment type="function">
    <text evidence="17">Probably involved in polymerization and/or export of exopolysaccharide EPS I which functions as a virulence factor. May be involved in an ATP-dependent process in the pathway for EPS I production, possibly export of the trimeric repeat units across the inner membrane or their polymerization.</text>
</comment>
<dbReference type="Proteomes" id="UP000070434">
    <property type="component" value="Unassembled WGS sequence"/>
</dbReference>
<feature type="domain" description="Polysaccharide chain length determinant N-terminal" evidence="22">
    <location>
        <begin position="14"/>
        <end position="106"/>
    </location>
</feature>
<dbReference type="AlphaFoldDB" id="A0AAW3PT76"/>
<evidence type="ECO:0000313" key="25">
    <source>
        <dbReference type="EMBL" id="KWZ31570.1"/>
    </source>
</evidence>
<evidence type="ECO:0000256" key="18">
    <source>
        <dbReference type="ARBA" id="ARBA00067833"/>
    </source>
</evidence>
<evidence type="ECO:0000256" key="19">
    <source>
        <dbReference type="ARBA" id="ARBA00081049"/>
    </source>
</evidence>
<evidence type="ECO:0000256" key="16">
    <source>
        <dbReference type="ARBA" id="ARBA00051245"/>
    </source>
</evidence>
<comment type="caution">
    <text evidence="25">The sequence shown here is derived from an EMBL/GenBank/DDBJ whole genome shotgun (WGS) entry which is preliminary data.</text>
</comment>
<dbReference type="GO" id="GO:0005524">
    <property type="term" value="F:ATP binding"/>
    <property type="evidence" value="ECO:0007669"/>
    <property type="project" value="UniProtKB-KW"/>
</dbReference>
<evidence type="ECO:0000256" key="2">
    <source>
        <dbReference type="ARBA" id="ARBA00007316"/>
    </source>
</evidence>
<dbReference type="GO" id="GO:0042802">
    <property type="term" value="F:identical protein binding"/>
    <property type="evidence" value="ECO:0007669"/>
    <property type="project" value="UniProtKB-ARBA"/>
</dbReference>
<keyword evidence="9" id="KW-0547">Nucleotide-binding</keyword>
<keyword evidence="7" id="KW-0808">Transferase</keyword>
<dbReference type="EC" id="2.7.10.2" evidence="4"/>
<evidence type="ECO:0000256" key="4">
    <source>
        <dbReference type="ARBA" id="ARBA00011903"/>
    </source>
</evidence>
<keyword evidence="14" id="KW-0829">Tyrosine-protein kinase</keyword>
<evidence type="ECO:0000256" key="5">
    <source>
        <dbReference type="ARBA" id="ARBA00022475"/>
    </source>
</evidence>
<evidence type="ECO:0000256" key="20">
    <source>
        <dbReference type="SAM" id="Coils"/>
    </source>
</evidence>
<dbReference type="CDD" id="cd05387">
    <property type="entry name" value="BY-kinase"/>
    <property type="match status" value="1"/>
</dbReference>
<comment type="similarity">
    <text evidence="2">Belongs to the CpsD/CapB family.</text>
</comment>
<evidence type="ECO:0000259" key="24">
    <source>
        <dbReference type="Pfam" id="PF13807"/>
    </source>
</evidence>
<evidence type="ECO:0000256" key="1">
    <source>
        <dbReference type="ARBA" id="ARBA00004429"/>
    </source>
</evidence>
<evidence type="ECO:0000256" key="21">
    <source>
        <dbReference type="SAM" id="Phobius"/>
    </source>
</evidence>
<evidence type="ECO:0000256" key="10">
    <source>
        <dbReference type="ARBA" id="ARBA00022777"/>
    </source>
</evidence>
<accession>A0AAW3PT76</accession>
<dbReference type="GO" id="GO:0000271">
    <property type="term" value="P:polysaccharide biosynthetic process"/>
    <property type="evidence" value="ECO:0007669"/>
    <property type="project" value="UniProtKB-KW"/>
</dbReference>
<evidence type="ECO:0000313" key="26">
    <source>
        <dbReference type="Proteomes" id="UP000070434"/>
    </source>
</evidence>
<dbReference type="InterPro" id="IPR050445">
    <property type="entry name" value="Bact_polysacc_biosynth/exp"/>
</dbReference>
<evidence type="ECO:0000256" key="8">
    <source>
        <dbReference type="ARBA" id="ARBA00022692"/>
    </source>
</evidence>
<keyword evidence="10 25" id="KW-0418">Kinase</keyword>
<keyword evidence="15" id="KW-0270">Exopolysaccharide synthesis</keyword>
<evidence type="ECO:0000256" key="7">
    <source>
        <dbReference type="ARBA" id="ARBA00022679"/>
    </source>
</evidence>
<keyword evidence="13 21" id="KW-0472">Membrane</keyword>
<evidence type="ECO:0000256" key="12">
    <source>
        <dbReference type="ARBA" id="ARBA00022989"/>
    </source>
</evidence>
<evidence type="ECO:0000259" key="23">
    <source>
        <dbReference type="Pfam" id="PF13614"/>
    </source>
</evidence>
<name>A0AAW3PT76_9BURK</name>
<comment type="similarity">
    <text evidence="3">Belongs to the etk/wzc family.</text>
</comment>
<dbReference type="Pfam" id="PF13614">
    <property type="entry name" value="AAA_31"/>
    <property type="match status" value="1"/>
</dbReference>
<evidence type="ECO:0000256" key="15">
    <source>
        <dbReference type="ARBA" id="ARBA00023169"/>
    </source>
</evidence>
<dbReference type="Pfam" id="PF13807">
    <property type="entry name" value="GNVR"/>
    <property type="match status" value="1"/>
</dbReference>
<organism evidence="25 26">
    <name type="scientific">Burkholderia anthina</name>
    <dbReference type="NCBI Taxonomy" id="179879"/>
    <lineage>
        <taxon>Bacteria</taxon>
        <taxon>Pseudomonadati</taxon>
        <taxon>Pseudomonadota</taxon>
        <taxon>Betaproteobacteria</taxon>
        <taxon>Burkholderiales</taxon>
        <taxon>Burkholderiaceae</taxon>
        <taxon>Burkholderia</taxon>
        <taxon>Burkholderia cepacia complex</taxon>
    </lineage>
</organism>
<dbReference type="InterPro" id="IPR027417">
    <property type="entry name" value="P-loop_NTPase"/>
</dbReference>